<reference evidence="9" key="1">
    <citation type="journal article" date="2020" name="Stud. Mycol.">
        <title>101 Dothideomycetes genomes: a test case for predicting lifestyles and emergence of pathogens.</title>
        <authorList>
            <person name="Haridas S."/>
            <person name="Albert R."/>
            <person name="Binder M."/>
            <person name="Bloem J."/>
            <person name="Labutti K."/>
            <person name="Salamov A."/>
            <person name="Andreopoulos B."/>
            <person name="Baker S."/>
            <person name="Barry K."/>
            <person name="Bills G."/>
            <person name="Bluhm B."/>
            <person name="Cannon C."/>
            <person name="Castanera R."/>
            <person name="Culley D."/>
            <person name="Daum C."/>
            <person name="Ezra D."/>
            <person name="Gonzalez J."/>
            <person name="Henrissat B."/>
            <person name="Kuo A."/>
            <person name="Liang C."/>
            <person name="Lipzen A."/>
            <person name="Lutzoni F."/>
            <person name="Magnuson J."/>
            <person name="Mondo S."/>
            <person name="Nolan M."/>
            <person name="Ohm R."/>
            <person name="Pangilinan J."/>
            <person name="Park H.-J."/>
            <person name="Ramirez L."/>
            <person name="Alfaro M."/>
            <person name="Sun H."/>
            <person name="Tritt A."/>
            <person name="Yoshinaga Y."/>
            <person name="Zwiers L.-H."/>
            <person name="Turgeon B."/>
            <person name="Goodwin S."/>
            <person name="Spatafora J."/>
            <person name="Crous P."/>
            <person name="Grigoriev I."/>
        </authorList>
    </citation>
    <scope>NUCLEOTIDE SEQUENCE</scope>
    <source>
        <strain evidence="9">CBS 101060</strain>
    </source>
</reference>
<dbReference type="PROSITE" id="PS50801">
    <property type="entry name" value="STAS"/>
    <property type="match status" value="1"/>
</dbReference>
<accession>A0A9P4SH30</accession>
<evidence type="ECO:0000259" key="8">
    <source>
        <dbReference type="PROSITE" id="PS50801"/>
    </source>
</evidence>
<dbReference type="EMBL" id="MU006090">
    <property type="protein sequence ID" value="KAF2842194.1"/>
    <property type="molecule type" value="Genomic_DNA"/>
</dbReference>
<evidence type="ECO:0000313" key="9">
    <source>
        <dbReference type="EMBL" id="KAF2842194.1"/>
    </source>
</evidence>
<keyword evidence="4 6" id="KW-0472">Membrane</keyword>
<name>A0A9P4SH30_9PEZI</name>
<dbReference type="CDD" id="cd07042">
    <property type="entry name" value="STAS_SulP_like_sulfate_transporter"/>
    <property type="match status" value="1"/>
</dbReference>
<evidence type="ECO:0008006" key="11">
    <source>
        <dbReference type="Google" id="ProtNLM"/>
    </source>
</evidence>
<evidence type="ECO:0000256" key="4">
    <source>
        <dbReference type="ARBA" id="ARBA00023136"/>
    </source>
</evidence>
<evidence type="ECO:0000256" key="3">
    <source>
        <dbReference type="ARBA" id="ARBA00022989"/>
    </source>
</evidence>
<evidence type="ECO:0000256" key="1">
    <source>
        <dbReference type="ARBA" id="ARBA00004141"/>
    </source>
</evidence>
<feature type="transmembrane region" description="Helical" evidence="6">
    <location>
        <begin position="217"/>
        <end position="242"/>
    </location>
</feature>
<dbReference type="InterPro" id="IPR000595">
    <property type="entry name" value="cNMP-bd_dom"/>
</dbReference>
<dbReference type="InterPro" id="IPR052706">
    <property type="entry name" value="Membrane-Transporter-like"/>
</dbReference>
<feature type="compositionally biased region" description="Basic and acidic residues" evidence="5">
    <location>
        <begin position="13"/>
        <end position="24"/>
    </location>
</feature>
<evidence type="ECO:0000313" key="10">
    <source>
        <dbReference type="Proteomes" id="UP000799429"/>
    </source>
</evidence>
<organism evidence="9 10">
    <name type="scientific">Patellaria atrata CBS 101060</name>
    <dbReference type="NCBI Taxonomy" id="1346257"/>
    <lineage>
        <taxon>Eukaryota</taxon>
        <taxon>Fungi</taxon>
        <taxon>Dikarya</taxon>
        <taxon>Ascomycota</taxon>
        <taxon>Pezizomycotina</taxon>
        <taxon>Dothideomycetes</taxon>
        <taxon>Dothideomycetes incertae sedis</taxon>
        <taxon>Patellariales</taxon>
        <taxon>Patellariaceae</taxon>
        <taxon>Patellaria</taxon>
    </lineage>
</organism>
<feature type="transmembrane region" description="Helical" evidence="6">
    <location>
        <begin position="292"/>
        <end position="312"/>
    </location>
</feature>
<feature type="domain" description="STAS" evidence="8">
    <location>
        <begin position="588"/>
        <end position="703"/>
    </location>
</feature>
<feature type="transmembrane region" description="Helical" evidence="6">
    <location>
        <begin position="254"/>
        <end position="272"/>
    </location>
</feature>
<keyword evidence="3 6" id="KW-1133">Transmembrane helix</keyword>
<dbReference type="InterPro" id="IPR036513">
    <property type="entry name" value="STAS_dom_sf"/>
</dbReference>
<dbReference type="PANTHER" id="PTHR43310:SF4">
    <property type="entry name" value="AFR304WP"/>
    <property type="match status" value="1"/>
</dbReference>
<proteinExistence type="predicted"/>
<keyword evidence="2 6" id="KW-0812">Transmembrane</keyword>
<evidence type="ECO:0000256" key="2">
    <source>
        <dbReference type="ARBA" id="ARBA00022692"/>
    </source>
</evidence>
<dbReference type="Pfam" id="PF00916">
    <property type="entry name" value="Sulfate_transp"/>
    <property type="match status" value="1"/>
</dbReference>
<feature type="domain" description="Cyclic nucleotide-binding" evidence="7">
    <location>
        <begin position="827"/>
        <end position="910"/>
    </location>
</feature>
<feature type="transmembrane region" description="Helical" evidence="6">
    <location>
        <begin position="162"/>
        <end position="183"/>
    </location>
</feature>
<gene>
    <name evidence="9" type="ORF">M501DRAFT_926949</name>
</gene>
<sequence length="948" mass="105854">MLRTSPPENLAANRDHDRERKESTEIQTSTPNIVIEDADGAQAHEESPLLPKSRLPRSENRYDYTAVGEVEQFSERRSRKFGRLRQKFQDAGQRVHTIFSTVVTPKQWDRKAIFQTGIVKPFKLLPSVFLGLLLNILDGLSYGLILFPLGEEIFSKTGPDGISIFFVSCIVSQLVYSSGFSIFKGGVGSEMIEVVPFFHKMAYTIMARMAGESPESILATVILAYCLSSIVTGLVFFCLGFFKLGSLVNFFPRSILLGCIGGVGLFLFLTGIEVSARIDGELRFTLDTLQRLIMLDTLFLWVAPLLLAIIYSTINYQRWITNDFFLPAFVITIAAVVYIVAAGTPSLSFDKLRKTGWIFAKPEAGVPFYHFYSLFNFRLTDWGAIVNTVPAMLGLSFFGVLHVPINVPALANTVKEDDVNLNQELIAHGLSNALSGMVGSIQNYLVYVNSVMFIKNGADSRLAGFMLAAATAGVWMAGPSLIGYIPVTIVGTLIYILGIDLLKEAWWDTFRRLALLEYLTATIALIMGLYDFVTGILVGIVLACLVQVVQTSRVKSVRCAFSGVVAESTVRRHPIQRHFLREVGRQTIVVKLDGYLFFGSIVHVESYVRSLIQDETFSKRPIKYVVIDFQHVTGLDFSAGDAFTRMYRLLIRKNVEMILSSVALNGTVGKNLTLVGLLDEEMGDAVHPAPKVFEDLNQALEWCENQQLFEFIRRSKLLGQKEAQEQETRALSISSARQSSRSPSNNYPLDASLASPRKQLLHSATTTTLAEHAHSTVNEQDILTPSKWSELGQPLQLILQTFQDMTDKNEEFWKRAAPYFSRRQLVAGQNLYSRLDDPDGFYLLEQGILRAEYDLEQGRFYESIVPGTTCGELPFFSESKRTSNVFAEKDCVVWCLDREGWGRLCGDSGEGRETEEMRDVAVELLKVGMKLTGERMEAVTSYLVVAAS</sequence>
<dbReference type="Proteomes" id="UP000799429">
    <property type="component" value="Unassembled WGS sequence"/>
</dbReference>
<comment type="caution">
    <text evidence="9">The sequence shown here is derived from an EMBL/GenBank/DDBJ whole genome shotgun (WGS) entry which is preliminary data.</text>
</comment>
<feature type="transmembrane region" description="Helical" evidence="6">
    <location>
        <begin position="324"/>
        <end position="344"/>
    </location>
</feature>
<feature type="region of interest" description="Disordered" evidence="5">
    <location>
        <begin position="1"/>
        <end position="56"/>
    </location>
</feature>
<dbReference type="CDD" id="cd00038">
    <property type="entry name" value="CAP_ED"/>
    <property type="match status" value="1"/>
</dbReference>
<feature type="transmembrane region" description="Helical" evidence="6">
    <location>
        <begin position="425"/>
        <end position="448"/>
    </location>
</feature>
<dbReference type="InterPro" id="IPR014710">
    <property type="entry name" value="RmlC-like_jellyroll"/>
</dbReference>
<feature type="transmembrane region" description="Helical" evidence="6">
    <location>
        <begin position="523"/>
        <end position="549"/>
    </location>
</feature>
<dbReference type="Gene3D" id="2.60.120.10">
    <property type="entry name" value="Jelly Rolls"/>
    <property type="match status" value="1"/>
</dbReference>
<feature type="transmembrane region" description="Helical" evidence="6">
    <location>
        <begin position="484"/>
        <end position="502"/>
    </location>
</feature>
<dbReference type="GO" id="GO:0016020">
    <property type="term" value="C:membrane"/>
    <property type="evidence" value="ECO:0007669"/>
    <property type="project" value="UniProtKB-SubCell"/>
</dbReference>
<dbReference type="SUPFAM" id="SSF52091">
    <property type="entry name" value="SpoIIaa-like"/>
    <property type="match status" value="1"/>
</dbReference>
<feature type="transmembrane region" description="Helical" evidence="6">
    <location>
        <begin position="460"/>
        <end position="478"/>
    </location>
</feature>
<comment type="subcellular location">
    <subcellularLocation>
        <location evidence="1">Membrane</location>
        <topology evidence="1">Multi-pass membrane protein</topology>
    </subcellularLocation>
</comment>
<dbReference type="PANTHER" id="PTHR43310">
    <property type="entry name" value="SULFATE TRANSPORTER YBAR-RELATED"/>
    <property type="match status" value="1"/>
</dbReference>
<feature type="compositionally biased region" description="Low complexity" evidence="5">
    <location>
        <begin position="729"/>
        <end position="744"/>
    </location>
</feature>
<dbReference type="PROSITE" id="PS50042">
    <property type="entry name" value="CNMP_BINDING_3"/>
    <property type="match status" value="1"/>
</dbReference>
<dbReference type="Pfam" id="PF00027">
    <property type="entry name" value="cNMP_binding"/>
    <property type="match status" value="1"/>
</dbReference>
<dbReference type="InterPro" id="IPR002645">
    <property type="entry name" value="STAS_dom"/>
</dbReference>
<dbReference type="InterPro" id="IPR018490">
    <property type="entry name" value="cNMP-bd_dom_sf"/>
</dbReference>
<evidence type="ECO:0000256" key="6">
    <source>
        <dbReference type="SAM" id="Phobius"/>
    </source>
</evidence>
<evidence type="ECO:0000259" key="7">
    <source>
        <dbReference type="PROSITE" id="PS50042"/>
    </source>
</evidence>
<feature type="transmembrane region" description="Helical" evidence="6">
    <location>
        <begin position="384"/>
        <end position="405"/>
    </location>
</feature>
<dbReference type="InterPro" id="IPR011547">
    <property type="entry name" value="SLC26A/SulP_dom"/>
</dbReference>
<feature type="transmembrane region" description="Helical" evidence="6">
    <location>
        <begin position="128"/>
        <end position="150"/>
    </location>
</feature>
<dbReference type="AlphaFoldDB" id="A0A9P4SH30"/>
<keyword evidence="10" id="KW-1185">Reference proteome</keyword>
<protein>
    <recommendedName>
        <fullName evidence="11">Sulfate transporter family protein</fullName>
    </recommendedName>
</protein>
<dbReference type="OrthoDB" id="409725at2759"/>
<dbReference type="SUPFAM" id="SSF51206">
    <property type="entry name" value="cAMP-binding domain-like"/>
    <property type="match status" value="1"/>
</dbReference>
<evidence type="ECO:0000256" key="5">
    <source>
        <dbReference type="SAM" id="MobiDB-lite"/>
    </source>
</evidence>
<feature type="region of interest" description="Disordered" evidence="5">
    <location>
        <begin position="729"/>
        <end position="751"/>
    </location>
</feature>
<dbReference type="Gene3D" id="3.30.750.24">
    <property type="entry name" value="STAS domain"/>
    <property type="match status" value="1"/>
</dbReference>
<dbReference type="Pfam" id="PF01740">
    <property type="entry name" value="STAS"/>
    <property type="match status" value="1"/>
</dbReference>